<name>A0A2T0UZL5_9MICO</name>
<dbReference type="Proteomes" id="UP000237822">
    <property type="component" value="Unassembled WGS sequence"/>
</dbReference>
<evidence type="ECO:0000259" key="5">
    <source>
        <dbReference type="Pfam" id="PF07291"/>
    </source>
</evidence>
<evidence type="ECO:0000256" key="4">
    <source>
        <dbReference type="ARBA" id="ARBA00023136"/>
    </source>
</evidence>
<dbReference type="Pfam" id="PF07291">
    <property type="entry name" value="MauE"/>
    <property type="match status" value="1"/>
</dbReference>
<dbReference type="InterPro" id="IPR009908">
    <property type="entry name" value="Methylamine_util_MauE"/>
</dbReference>
<accession>A0A2T0UZL5</accession>
<dbReference type="GO" id="GO:0030416">
    <property type="term" value="P:methylamine metabolic process"/>
    <property type="evidence" value="ECO:0007669"/>
    <property type="project" value="InterPro"/>
</dbReference>
<dbReference type="RefSeq" id="WP_106296326.1">
    <property type="nucleotide sequence ID" value="NZ_PVTI01000002.1"/>
</dbReference>
<dbReference type="PANTHER" id="PTHR36974:SF1">
    <property type="entry name" value="DOXX FAMILY MEMBRANE PROTEIN"/>
    <property type="match status" value="1"/>
</dbReference>
<comment type="subcellular location">
    <subcellularLocation>
        <location evidence="1">Membrane</location>
        <topology evidence="1">Multi-pass membrane protein</topology>
    </subcellularLocation>
</comment>
<dbReference type="EMBL" id="PVTI01000002">
    <property type="protein sequence ID" value="PRY63362.1"/>
    <property type="molecule type" value="Genomic_DNA"/>
</dbReference>
<evidence type="ECO:0000256" key="2">
    <source>
        <dbReference type="ARBA" id="ARBA00022692"/>
    </source>
</evidence>
<evidence type="ECO:0000313" key="7">
    <source>
        <dbReference type="Proteomes" id="UP000237822"/>
    </source>
</evidence>
<keyword evidence="3" id="KW-1133">Transmembrane helix</keyword>
<proteinExistence type="predicted"/>
<comment type="caution">
    <text evidence="6">The sequence shown here is derived from an EMBL/GenBank/DDBJ whole genome shotgun (WGS) entry which is preliminary data.</text>
</comment>
<dbReference type="AlphaFoldDB" id="A0A2T0UZL5"/>
<dbReference type="OrthoDB" id="3267646at2"/>
<protein>
    <submittedName>
        <fullName evidence="6">Putative membrane protein</fullName>
    </submittedName>
</protein>
<keyword evidence="7" id="KW-1185">Reference proteome</keyword>
<dbReference type="GO" id="GO:0016020">
    <property type="term" value="C:membrane"/>
    <property type="evidence" value="ECO:0007669"/>
    <property type="project" value="UniProtKB-SubCell"/>
</dbReference>
<feature type="domain" description="Methylamine utilisation protein MauE" evidence="5">
    <location>
        <begin position="22"/>
        <end position="93"/>
    </location>
</feature>
<sequence>MPSLSPKSSSNLPLDVASLDKATIGLATLFLTSGTTHLVRPQVFEGIVPKLLPNKRELVYVSGVAEIACGLGLLFPQTRKVAGLASAALLVAVFPANVQMSATHAKRAQRRDDVGSKAFFAGTVARLPLQWPLIRTALRAAGRLR</sequence>
<reference evidence="6 7" key="1">
    <citation type="submission" date="2018-03" db="EMBL/GenBank/DDBJ databases">
        <title>Genomic Encyclopedia of Archaeal and Bacterial Type Strains, Phase II (KMG-II): from individual species to whole genera.</title>
        <authorList>
            <person name="Goeker M."/>
        </authorList>
    </citation>
    <scope>NUCLEOTIDE SEQUENCE [LARGE SCALE GENOMIC DNA]</scope>
    <source>
        <strain evidence="6 7">ATCC BAA-1496</strain>
    </source>
</reference>
<keyword evidence="4" id="KW-0472">Membrane</keyword>
<evidence type="ECO:0000256" key="3">
    <source>
        <dbReference type="ARBA" id="ARBA00022989"/>
    </source>
</evidence>
<organism evidence="6 7">
    <name type="scientific">Knoellia remsis</name>
    <dbReference type="NCBI Taxonomy" id="407159"/>
    <lineage>
        <taxon>Bacteria</taxon>
        <taxon>Bacillati</taxon>
        <taxon>Actinomycetota</taxon>
        <taxon>Actinomycetes</taxon>
        <taxon>Micrococcales</taxon>
        <taxon>Intrasporangiaceae</taxon>
        <taxon>Knoellia</taxon>
    </lineage>
</organism>
<keyword evidence="2" id="KW-0812">Transmembrane</keyword>
<gene>
    <name evidence="6" type="ORF">BCF74_102195</name>
</gene>
<dbReference type="PANTHER" id="PTHR36974">
    <property type="entry name" value="MEMBRANE PROTEIN-RELATED"/>
    <property type="match status" value="1"/>
</dbReference>
<evidence type="ECO:0000256" key="1">
    <source>
        <dbReference type="ARBA" id="ARBA00004141"/>
    </source>
</evidence>
<evidence type="ECO:0000313" key="6">
    <source>
        <dbReference type="EMBL" id="PRY63362.1"/>
    </source>
</evidence>